<dbReference type="AlphaFoldDB" id="X1CMN8"/>
<name>X1CMN8_9ZZZZ</name>
<dbReference type="EMBL" id="BART01011466">
    <property type="protein sequence ID" value="GAG85466.1"/>
    <property type="molecule type" value="Genomic_DNA"/>
</dbReference>
<evidence type="ECO:0000313" key="2">
    <source>
        <dbReference type="EMBL" id="GAG85466.1"/>
    </source>
</evidence>
<protein>
    <submittedName>
        <fullName evidence="2">Uncharacterized protein</fullName>
    </submittedName>
</protein>
<organism evidence="2">
    <name type="scientific">marine sediment metagenome</name>
    <dbReference type="NCBI Taxonomy" id="412755"/>
    <lineage>
        <taxon>unclassified sequences</taxon>
        <taxon>metagenomes</taxon>
        <taxon>ecological metagenomes</taxon>
    </lineage>
</organism>
<gene>
    <name evidence="2" type="ORF">S01H4_24424</name>
</gene>
<evidence type="ECO:0000256" key="1">
    <source>
        <dbReference type="SAM" id="Phobius"/>
    </source>
</evidence>
<sequence length="71" mass="8216">SPFPALLSLIPKDICVPRHASKQAATTDLIVFFCITFIMIYSPTMFKKIKTDYEKMFFINNLTFNYSTNVQ</sequence>
<keyword evidence="1" id="KW-0812">Transmembrane</keyword>
<keyword evidence="1" id="KW-1133">Transmembrane helix</keyword>
<comment type="caution">
    <text evidence="2">The sequence shown here is derived from an EMBL/GenBank/DDBJ whole genome shotgun (WGS) entry which is preliminary data.</text>
</comment>
<accession>X1CMN8</accession>
<keyword evidence="1" id="KW-0472">Membrane</keyword>
<feature type="transmembrane region" description="Helical" evidence="1">
    <location>
        <begin position="29"/>
        <end position="46"/>
    </location>
</feature>
<proteinExistence type="predicted"/>
<reference evidence="2" key="1">
    <citation type="journal article" date="2014" name="Front. Microbiol.">
        <title>High frequency of phylogenetically diverse reductive dehalogenase-homologous genes in deep subseafloor sedimentary metagenomes.</title>
        <authorList>
            <person name="Kawai M."/>
            <person name="Futagami T."/>
            <person name="Toyoda A."/>
            <person name="Takaki Y."/>
            <person name="Nishi S."/>
            <person name="Hori S."/>
            <person name="Arai W."/>
            <person name="Tsubouchi T."/>
            <person name="Morono Y."/>
            <person name="Uchiyama I."/>
            <person name="Ito T."/>
            <person name="Fujiyama A."/>
            <person name="Inagaki F."/>
            <person name="Takami H."/>
        </authorList>
    </citation>
    <scope>NUCLEOTIDE SEQUENCE</scope>
    <source>
        <strain evidence="2">Expedition CK06-06</strain>
    </source>
</reference>
<feature type="non-terminal residue" evidence="2">
    <location>
        <position position="1"/>
    </location>
</feature>